<dbReference type="InterPro" id="IPR050396">
    <property type="entry name" value="Glycosyltr_51/Transpeptidase"/>
</dbReference>
<sequence length="1012" mass="111686">MAGVLVLSALAVAVLVADEVRTSRQQAEWLSARTRDLHYQLGPGPSDAIRFAGNGPYDQRLGYHQLPQLIDRLKEQGYDVSAQARMSPAMLRWHDKGLFTPYREKTQAGLTVRDCRGDALYDASYPERTYANFGTAPALLIDTLLYIENRDLFDPPATRNPAVEWDRLGKAVFDQLVRRVDESHSAGGGSTLATQIEKYRHSPQGRTETARDKLRQMASASLRAYLDGEDTTGRRRQIVLDYLNTVPLSAQAGFGEVNGLGDGLWAWYGRDFAAANRLLTTPVAEPPPGPPRRDALAFKPALLPQQALVYKQALSLMVAQRRPSHYLGGEGERDLQALTDSHLRLLAEAGVIPTALRDAALPLKLQPLSRPPAEPPVSFIDRKAATAVRGRLQQMLGMPRAYDLDRLDLAVDSSLAAEPQHAATSLLRSLNDPKAAKAAGLYGFRLLNEGDDPSKIIFSFTLFERVDGANLLRVQTDNLDQPFDLNEGARLDLGSTAKLRTLVTYLEQVADLHQRWSGLGAQELAAIERPEHDAIGRWALDHLRTAEDRGLQPMLEAALERTYSANPDEGFFTGGGLHHFDNFEPEDDHRTMTVREALTRSVNLVFIRLMRDIVRHVMADRDDMNAALLGDPSDPARRAYLARFADKEGRTFVARYYREFAGKSNDEIEVALLDGARPRPSRLASLYYGLEPEGDEAGLAQFLARHLEDPPDSVAGLHEKYRAGRWSLADRAYLAGVHPLAMWVAGHLRTHPQATLTQVLDASVQQRQEAYEWLFKTRHKSAQDSRIRNQLELEAFAEVHKAWKRLGYPFESLTPSYATALGASGDRPAALAELMGIIVNRGQWWPQARVRDLQFATGTPYETRLSRRPATAEQVMQPEVADVVRNAVIGVVENGTAKRLKGAIKLADGQIVPIGGKTGTGDHRFEVFGAGGKLVSSRVVSRSATLAFLIGDRYFGTLMAYVQGADAEHYRFTSAMPSQLLKALAPSLLPLIEGSACQKPPPVVTAANSANP</sequence>
<dbReference type="EMBL" id="JBBUTG010000009">
    <property type="protein sequence ID" value="MEK8032133.1"/>
    <property type="molecule type" value="Genomic_DNA"/>
</dbReference>
<evidence type="ECO:0000256" key="5">
    <source>
        <dbReference type="ARBA" id="ARBA00022679"/>
    </source>
</evidence>
<dbReference type="Pfam" id="PF00912">
    <property type="entry name" value="Transgly"/>
    <property type="match status" value="1"/>
</dbReference>
<evidence type="ECO:0000256" key="6">
    <source>
        <dbReference type="ARBA" id="ARBA00023268"/>
    </source>
</evidence>
<evidence type="ECO:0000256" key="3">
    <source>
        <dbReference type="ARBA" id="ARBA00022670"/>
    </source>
</evidence>
<keyword evidence="2" id="KW-0121">Carboxypeptidase</keyword>
<evidence type="ECO:0000256" key="4">
    <source>
        <dbReference type="ARBA" id="ARBA00022676"/>
    </source>
</evidence>
<comment type="catalytic activity">
    <reaction evidence="8">
        <text>[GlcNAc-(1-&gt;4)-Mur2Ac(oyl-L-Ala-gamma-D-Glu-L-Lys-D-Ala-D-Ala)](n)-di-trans,octa-cis-undecaprenyl diphosphate + beta-D-GlcNAc-(1-&gt;4)-Mur2Ac(oyl-L-Ala-gamma-D-Glu-L-Lys-D-Ala-D-Ala)-di-trans,octa-cis-undecaprenyl diphosphate = [GlcNAc-(1-&gt;4)-Mur2Ac(oyl-L-Ala-gamma-D-Glu-L-Lys-D-Ala-D-Ala)](n+1)-di-trans,octa-cis-undecaprenyl diphosphate + di-trans,octa-cis-undecaprenyl diphosphate + H(+)</text>
        <dbReference type="Rhea" id="RHEA:23708"/>
        <dbReference type="Rhea" id="RHEA-COMP:9602"/>
        <dbReference type="Rhea" id="RHEA-COMP:9603"/>
        <dbReference type="ChEBI" id="CHEBI:15378"/>
        <dbReference type="ChEBI" id="CHEBI:58405"/>
        <dbReference type="ChEBI" id="CHEBI:60033"/>
        <dbReference type="ChEBI" id="CHEBI:78435"/>
        <dbReference type="EC" id="2.4.99.28"/>
    </reaction>
</comment>
<reference evidence="10 11" key="1">
    <citation type="submission" date="2024-04" db="EMBL/GenBank/DDBJ databases">
        <title>Novel species of the genus Ideonella isolated from streams.</title>
        <authorList>
            <person name="Lu H."/>
        </authorList>
    </citation>
    <scope>NUCLEOTIDE SEQUENCE [LARGE SCALE GENOMIC DNA]</scope>
    <source>
        <strain evidence="10 11">DXS29W</strain>
    </source>
</reference>
<evidence type="ECO:0000313" key="11">
    <source>
        <dbReference type="Proteomes" id="UP001371218"/>
    </source>
</evidence>
<name>A0ABU9BRP7_9BURK</name>
<feature type="domain" description="Glycosyl transferase family 51" evidence="9">
    <location>
        <begin position="124"/>
        <end position="326"/>
    </location>
</feature>
<proteinExistence type="predicted"/>
<keyword evidence="3" id="KW-0645">Protease</keyword>
<dbReference type="SUPFAM" id="SSF56601">
    <property type="entry name" value="beta-lactamase/transpeptidase-like"/>
    <property type="match status" value="2"/>
</dbReference>
<evidence type="ECO:0000256" key="8">
    <source>
        <dbReference type="ARBA" id="ARBA00049902"/>
    </source>
</evidence>
<evidence type="ECO:0000313" key="10">
    <source>
        <dbReference type="EMBL" id="MEK8032133.1"/>
    </source>
</evidence>
<dbReference type="InterPro" id="IPR012338">
    <property type="entry name" value="Beta-lactam/transpept-like"/>
</dbReference>
<comment type="caution">
    <text evidence="10">The sequence shown here is derived from an EMBL/GenBank/DDBJ whole genome shotgun (WGS) entry which is preliminary data.</text>
</comment>
<evidence type="ECO:0000259" key="9">
    <source>
        <dbReference type="Pfam" id="PF00912"/>
    </source>
</evidence>
<dbReference type="InterPro" id="IPR001264">
    <property type="entry name" value="Glyco_trans_51"/>
</dbReference>
<keyword evidence="3" id="KW-0378">Hydrolase</keyword>
<dbReference type="Gene3D" id="1.10.3810.10">
    <property type="entry name" value="Biosynthetic peptidoglycan transglycosylase-like"/>
    <property type="match status" value="1"/>
</dbReference>
<evidence type="ECO:0000256" key="7">
    <source>
        <dbReference type="ARBA" id="ARBA00044770"/>
    </source>
</evidence>
<dbReference type="SUPFAM" id="SSF53955">
    <property type="entry name" value="Lysozyme-like"/>
    <property type="match status" value="1"/>
</dbReference>
<dbReference type="InterPro" id="IPR036950">
    <property type="entry name" value="PBP_transglycosylase"/>
</dbReference>
<dbReference type="Gene3D" id="3.40.710.10">
    <property type="entry name" value="DD-peptidase/beta-lactamase superfamily"/>
    <property type="match status" value="1"/>
</dbReference>
<gene>
    <name evidence="10" type="ORF">AACH06_15000</name>
</gene>
<evidence type="ECO:0000256" key="1">
    <source>
        <dbReference type="ARBA" id="ARBA00004752"/>
    </source>
</evidence>
<keyword evidence="4" id="KW-0328">Glycosyltransferase</keyword>
<dbReference type="RefSeq" id="WP_341426547.1">
    <property type="nucleotide sequence ID" value="NZ_JBBUTG010000009.1"/>
</dbReference>
<protein>
    <recommendedName>
        <fullName evidence="7">peptidoglycan glycosyltransferase</fullName>
        <ecNumber evidence="7">2.4.99.28</ecNumber>
    </recommendedName>
</protein>
<dbReference type="InterPro" id="IPR023346">
    <property type="entry name" value="Lysozyme-like_dom_sf"/>
</dbReference>
<keyword evidence="5" id="KW-0808">Transferase</keyword>
<keyword evidence="11" id="KW-1185">Reference proteome</keyword>
<dbReference type="PANTHER" id="PTHR32282">
    <property type="entry name" value="BINDING PROTEIN TRANSPEPTIDASE, PUTATIVE-RELATED"/>
    <property type="match status" value="1"/>
</dbReference>
<dbReference type="PANTHER" id="PTHR32282:SF24">
    <property type="entry name" value="GLYCOSYL TRANSFERASE FAMILY 51 DOMAIN-CONTAINING PROTEIN"/>
    <property type="match status" value="1"/>
</dbReference>
<evidence type="ECO:0000256" key="2">
    <source>
        <dbReference type="ARBA" id="ARBA00022645"/>
    </source>
</evidence>
<dbReference type="Proteomes" id="UP001371218">
    <property type="component" value="Unassembled WGS sequence"/>
</dbReference>
<accession>A0ABU9BRP7</accession>
<keyword evidence="6" id="KW-0511">Multifunctional enzyme</keyword>
<dbReference type="EC" id="2.4.99.28" evidence="7"/>
<comment type="pathway">
    <text evidence="1">Cell wall biogenesis; peptidoglycan biosynthesis.</text>
</comment>
<organism evidence="10 11">
    <name type="scientific">Ideonella lacteola</name>
    <dbReference type="NCBI Taxonomy" id="2984193"/>
    <lineage>
        <taxon>Bacteria</taxon>
        <taxon>Pseudomonadati</taxon>
        <taxon>Pseudomonadota</taxon>
        <taxon>Betaproteobacteria</taxon>
        <taxon>Burkholderiales</taxon>
        <taxon>Sphaerotilaceae</taxon>
        <taxon>Ideonella</taxon>
    </lineage>
</organism>